<accession>A0A542EC33</accession>
<dbReference type="EMBL" id="VFMO01000001">
    <property type="protein sequence ID" value="TQJ12875.1"/>
    <property type="molecule type" value="Genomic_DNA"/>
</dbReference>
<reference evidence="1 2" key="1">
    <citation type="submission" date="2019-06" db="EMBL/GenBank/DDBJ databases">
        <title>Sequencing the genomes of 1000 actinobacteria strains.</title>
        <authorList>
            <person name="Klenk H.-P."/>
        </authorList>
    </citation>
    <scope>NUCLEOTIDE SEQUENCE [LARGE SCALE GENOMIC DNA]</scope>
    <source>
        <strain evidence="1 2">DSM 19828</strain>
    </source>
</reference>
<name>A0A542EC33_9MICO</name>
<keyword evidence="2" id="KW-1185">Reference proteome</keyword>
<comment type="caution">
    <text evidence="1">The sequence shown here is derived from an EMBL/GenBank/DDBJ whole genome shotgun (WGS) entry which is preliminary data.</text>
</comment>
<sequence length="50" mass="5218">MGSPWCCSCGCQARSTITDVSVIYRKAGSTTLYRSNSTTSTLKAVGAPPC</sequence>
<gene>
    <name evidence="1" type="ORF">FB459_0249</name>
</gene>
<evidence type="ECO:0000313" key="1">
    <source>
        <dbReference type="EMBL" id="TQJ12875.1"/>
    </source>
</evidence>
<dbReference type="Proteomes" id="UP000320806">
    <property type="component" value="Unassembled WGS sequence"/>
</dbReference>
<protein>
    <submittedName>
        <fullName evidence="1">Uncharacterized protein</fullName>
    </submittedName>
</protein>
<proteinExistence type="predicted"/>
<evidence type="ECO:0000313" key="2">
    <source>
        <dbReference type="Proteomes" id="UP000320806"/>
    </source>
</evidence>
<dbReference type="AlphaFoldDB" id="A0A542EC33"/>
<organism evidence="1 2">
    <name type="scientific">Yimella lutea</name>
    <dbReference type="NCBI Taxonomy" id="587872"/>
    <lineage>
        <taxon>Bacteria</taxon>
        <taxon>Bacillati</taxon>
        <taxon>Actinomycetota</taxon>
        <taxon>Actinomycetes</taxon>
        <taxon>Micrococcales</taxon>
        <taxon>Dermacoccaceae</taxon>
        <taxon>Yimella</taxon>
    </lineage>
</organism>